<accession>A0ABV3Z819</accession>
<keyword evidence="5" id="KW-1185">Reference proteome</keyword>
<dbReference type="PANTHER" id="PTHR30173">
    <property type="entry name" value="SIGMA 19 FACTOR"/>
    <property type="match status" value="1"/>
</dbReference>
<dbReference type="SUPFAM" id="SSF88659">
    <property type="entry name" value="Sigma3 and sigma4 domains of RNA polymerase sigma factors"/>
    <property type="match status" value="1"/>
</dbReference>
<dbReference type="SUPFAM" id="SSF88946">
    <property type="entry name" value="Sigma2 domain of RNA polymerase sigma factors"/>
    <property type="match status" value="1"/>
</dbReference>
<reference evidence="4 5" key="1">
    <citation type="submission" date="2024-05" db="EMBL/GenBank/DDBJ databases">
        <title>Three bacterial strains, DH-69, EH-24, and ECK-19 isolated from coastal sediments.</title>
        <authorList>
            <person name="Ye Y.-Q."/>
            <person name="Du Z.-J."/>
        </authorList>
    </citation>
    <scope>NUCLEOTIDE SEQUENCE [LARGE SCALE GENOMIC DNA]</scope>
    <source>
        <strain evidence="4 5">ECK-19</strain>
    </source>
</reference>
<dbReference type="Gene3D" id="3.10.450.50">
    <property type="match status" value="1"/>
</dbReference>
<dbReference type="Gene3D" id="1.10.1740.10">
    <property type="match status" value="1"/>
</dbReference>
<dbReference type="InterPro" id="IPR013249">
    <property type="entry name" value="RNA_pol_sigma70_r4_t2"/>
</dbReference>
<dbReference type="SUPFAM" id="SSF54427">
    <property type="entry name" value="NTF2-like"/>
    <property type="match status" value="1"/>
</dbReference>
<dbReference type="Proteomes" id="UP001560685">
    <property type="component" value="Unassembled WGS sequence"/>
</dbReference>
<organism evidence="4 5">
    <name type="scientific">Hyphococcus lacteus</name>
    <dbReference type="NCBI Taxonomy" id="3143536"/>
    <lineage>
        <taxon>Bacteria</taxon>
        <taxon>Pseudomonadati</taxon>
        <taxon>Pseudomonadota</taxon>
        <taxon>Alphaproteobacteria</taxon>
        <taxon>Parvularculales</taxon>
        <taxon>Parvularculaceae</taxon>
        <taxon>Hyphococcus</taxon>
    </lineage>
</organism>
<dbReference type="EMBL" id="JBEHZE010000002">
    <property type="protein sequence ID" value="MEX6634573.1"/>
    <property type="molecule type" value="Genomic_DNA"/>
</dbReference>
<dbReference type="NCBIfam" id="TIGR02937">
    <property type="entry name" value="sigma70-ECF"/>
    <property type="match status" value="1"/>
</dbReference>
<dbReference type="NCBIfam" id="TIGR02957">
    <property type="entry name" value="SigX4"/>
    <property type="match status" value="1"/>
</dbReference>
<sequence>MSHDEAFEQHRTYLFGVAYRMLGSVAEAEDLVQDSYLRWRESKNVENPRAYLSKIVSRLCLDRLKQARTKREIYVGPWLPEPIINRPDLVTEEPEILAQDISYALMLALERLSPLERAAFLLHDVFDNGYDEIAEVLDRSEASCRQLATRARNHIRHERPRFTVEPKRSHEIANAFFDAMRSGDTDALSAVLAKDAVLHTDGGGKVSSALNIVYSAEKIVRFYAGLTRKSGDQRSTLLRRTRINGMPGEIVRANDGILQTNVVEITDGKITAIYITRNPDKLRHLSYLNTAH</sequence>
<feature type="domain" description="RNA polymerase sigma factor 70 region 4 type 2" evidence="3">
    <location>
        <begin position="104"/>
        <end position="155"/>
    </location>
</feature>
<dbReference type="InterPro" id="IPR007627">
    <property type="entry name" value="RNA_pol_sigma70_r2"/>
</dbReference>
<dbReference type="InterPro" id="IPR032710">
    <property type="entry name" value="NTF2-like_dom_sf"/>
</dbReference>
<protein>
    <submittedName>
        <fullName evidence="4">Sigma-70 family RNA polymerase sigma factor</fullName>
    </submittedName>
</protein>
<comment type="caution">
    <text evidence="4">The sequence shown here is derived from an EMBL/GenBank/DDBJ whole genome shotgun (WGS) entry which is preliminary data.</text>
</comment>
<evidence type="ECO:0000256" key="1">
    <source>
        <dbReference type="ARBA" id="ARBA00011344"/>
    </source>
</evidence>
<evidence type="ECO:0000259" key="3">
    <source>
        <dbReference type="Pfam" id="PF08281"/>
    </source>
</evidence>
<gene>
    <name evidence="4" type="ORF">ABFZ84_13550</name>
</gene>
<dbReference type="InterPro" id="IPR014284">
    <property type="entry name" value="RNA_pol_sigma-70_dom"/>
</dbReference>
<dbReference type="InterPro" id="IPR052704">
    <property type="entry name" value="ECF_Sigma-70_Domain"/>
</dbReference>
<dbReference type="RefSeq" id="WP_369314619.1">
    <property type="nucleotide sequence ID" value="NZ_JBEHZE010000002.1"/>
</dbReference>
<dbReference type="Pfam" id="PF04542">
    <property type="entry name" value="Sigma70_r2"/>
    <property type="match status" value="1"/>
</dbReference>
<comment type="subunit">
    <text evidence="1">Interacts transiently with the RNA polymerase catalytic core formed by RpoA, RpoB, RpoC and RpoZ (2 alpha, 1 beta, 1 beta' and 1 omega subunit) to form the RNA polymerase holoenzyme that can initiate transcription.</text>
</comment>
<name>A0ABV3Z819_9PROT</name>
<evidence type="ECO:0000313" key="5">
    <source>
        <dbReference type="Proteomes" id="UP001560685"/>
    </source>
</evidence>
<dbReference type="PANTHER" id="PTHR30173:SF36">
    <property type="entry name" value="ECF RNA POLYMERASE SIGMA FACTOR SIGJ"/>
    <property type="match status" value="1"/>
</dbReference>
<feature type="domain" description="RNA polymerase sigma-70 region 2" evidence="2">
    <location>
        <begin position="7"/>
        <end position="68"/>
    </location>
</feature>
<dbReference type="InterPro" id="IPR036388">
    <property type="entry name" value="WH-like_DNA-bd_sf"/>
</dbReference>
<dbReference type="NCBIfam" id="NF007214">
    <property type="entry name" value="PRK09636.1"/>
    <property type="match status" value="1"/>
</dbReference>
<proteinExistence type="predicted"/>
<dbReference type="InterPro" id="IPR014303">
    <property type="entry name" value="RNA_pol_sigma-70_ECF"/>
</dbReference>
<evidence type="ECO:0000313" key="4">
    <source>
        <dbReference type="EMBL" id="MEX6634573.1"/>
    </source>
</evidence>
<evidence type="ECO:0000259" key="2">
    <source>
        <dbReference type="Pfam" id="PF04542"/>
    </source>
</evidence>
<dbReference type="Gene3D" id="1.10.10.10">
    <property type="entry name" value="Winged helix-like DNA-binding domain superfamily/Winged helix DNA-binding domain"/>
    <property type="match status" value="1"/>
</dbReference>
<dbReference type="InterPro" id="IPR013325">
    <property type="entry name" value="RNA_pol_sigma_r2"/>
</dbReference>
<dbReference type="InterPro" id="IPR013324">
    <property type="entry name" value="RNA_pol_sigma_r3/r4-like"/>
</dbReference>
<dbReference type="Pfam" id="PF08281">
    <property type="entry name" value="Sigma70_r4_2"/>
    <property type="match status" value="1"/>
</dbReference>